<name>E1JRA0_SOLFR</name>
<reference evidence="1 2" key="1">
    <citation type="submission" date="2010-08" db="EMBL/GenBank/DDBJ databases">
        <title>The draft genome of Desulfovibrio fructosovorans JJ.</title>
        <authorList>
            <consortium name="US DOE Joint Genome Institute (JGI-PGF)"/>
            <person name="Lucas S."/>
            <person name="Copeland A."/>
            <person name="Lapidus A."/>
            <person name="Cheng J.-F."/>
            <person name="Bruce D."/>
            <person name="Goodwin L."/>
            <person name="Pitluck S."/>
            <person name="Land M.L."/>
            <person name="Hauser L."/>
            <person name="Chang Y.-J."/>
            <person name="Jeffries C."/>
            <person name="Wall J.D."/>
            <person name="Stahl D.A."/>
            <person name="Arkin A.P."/>
            <person name="Dehal P."/>
            <person name="Stolyar S.M."/>
            <person name="Hazen T.C."/>
            <person name="Woyke T.J."/>
        </authorList>
    </citation>
    <scope>NUCLEOTIDE SEQUENCE [LARGE SCALE GENOMIC DNA]</scope>
    <source>
        <strain evidence="1 2">JJ</strain>
    </source>
</reference>
<accession>E1JRA0</accession>
<dbReference type="AlphaFoldDB" id="E1JRA0"/>
<dbReference type="STRING" id="596151.DesfrDRAFT_0149"/>
<gene>
    <name evidence="1" type="ORF">DesfrDRAFT_0149</name>
</gene>
<comment type="caution">
    <text evidence="1">The sequence shown here is derived from an EMBL/GenBank/DDBJ whole genome shotgun (WGS) entry which is preliminary data.</text>
</comment>
<organism evidence="1 2">
    <name type="scientific">Solidesulfovibrio fructosivorans JJ]</name>
    <dbReference type="NCBI Taxonomy" id="596151"/>
    <lineage>
        <taxon>Bacteria</taxon>
        <taxon>Pseudomonadati</taxon>
        <taxon>Thermodesulfobacteriota</taxon>
        <taxon>Desulfovibrionia</taxon>
        <taxon>Desulfovibrionales</taxon>
        <taxon>Desulfovibrionaceae</taxon>
        <taxon>Solidesulfovibrio</taxon>
    </lineage>
</organism>
<proteinExistence type="predicted"/>
<dbReference type="EMBL" id="AECZ01000001">
    <property type="protein sequence ID" value="EFL53101.1"/>
    <property type="molecule type" value="Genomic_DNA"/>
</dbReference>
<dbReference type="RefSeq" id="WP_005990156.1">
    <property type="nucleotide sequence ID" value="NZ_AECZ01000001.1"/>
</dbReference>
<sequence>MRHFLQRFFNGVNVYCRLCDLGFSVSRAKRWGLVVSKWVHPVLYGKRS</sequence>
<keyword evidence="2" id="KW-1185">Reference proteome</keyword>
<evidence type="ECO:0000313" key="1">
    <source>
        <dbReference type="EMBL" id="EFL53101.1"/>
    </source>
</evidence>
<protein>
    <submittedName>
        <fullName evidence="1">Uncharacterized protein</fullName>
    </submittedName>
</protein>
<evidence type="ECO:0000313" key="2">
    <source>
        <dbReference type="Proteomes" id="UP000006250"/>
    </source>
</evidence>
<dbReference type="Proteomes" id="UP000006250">
    <property type="component" value="Unassembled WGS sequence"/>
</dbReference>